<keyword evidence="1" id="KW-0812">Transmembrane</keyword>
<feature type="transmembrane region" description="Helical" evidence="1">
    <location>
        <begin position="207"/>
        <end position="230"/>
    </location>
</feature>
<comment type="caution">
    <text evidence="2">The sequence shown here is derived from an EMBL/GenBank/DDBJ whole genome shotgun (WGS) entry which is preliminary data.</text>
</comment>
<organism evidence="2 3">
    <name type="scientific">Dictyobacter formicarum</name>
    <dbReference type="NCBI Taxonomy" id="2778368"/>
    <lineage>
        <taxon>Bacteria</taxon>
        <taxon>Bacillati</taxon>
        <taxon>Chloroflexota</taxon>
        <taxon>Ktedonobacteria</taxon>
        <taxon>Ktedonobacterales</taxon>
        <taxon>Dictyobacteraceae</taxon>
        <taxon>Dictyobacter</taxon>
    </lineage>
</organism>
<sequence>MSHQIALTIITRIKTGETENLKQLLTNMNDTVANNVIIPFGKLSKTHFARFMVLDESIDVDGLSIAPSLVFMIDCDAPLDRNLKELVDVAGAGLDKIYCHCEGYPCHSEVTPGKRLAYLRSNMEKTNLFYVNTIGRTVQQIRQEAQLRKAIQDFLDHSQQDWEKQDPVKVRAAIQSFVLSELRLSWARKPATPPSFFFRLKETLHMVGVPLFLLIFFPLVFPAFLLWLVLLRFHELTDPVLPIKLDPTHIQALEGDEDFIVQNQFATVGYVKSGWFWRLTTIVNFWLANYATRHIFNKGSLAGLRTVHFGHLIRINDNRRVIFTSYYDGSLESYMDDFIDKVAWVLNTAFGNIIGYPRTRWLILDGARDEQGFKNYNRGHQVRTQVWYSAYDNLTAVNLENNAKIRAGLFGDMSISEAEEWLRLL</sequence>
<protein>
    <submittedName>
        <fullName evidence="2">Uncharacterized protein</fullName>
    </submittedName>
</protein>
<dbReference type="Proteomes" id="UP000635565">
    <property type="component" value="Unassembled WGS sequence"/>
</dbReference>
<keyword evidence="3" id="KW-1185">Reference proteome</keyword>
<dbReference type="EMBL" id="BNJJ01000017">
    <property type="protein sequence ID" value="GHO87525.1"/>
    <property type="molecule type" value="Genomic_DNA"/>
</dbReference>
<gene>
    <name evidence="2" type="ORF">KSZ_55310</name>
</gene>
<dbReference type="RefSeq" id="WP_201365085.1">
    <property type="nucleotide sequence ID" value="NZ_BNJJ01000017.1"/>
</dbReference>
<reference evidence="2 3" key="1">
    <citation type="journal article" date="2021" name="Int. J. Syst. Evol. Microbiol.">
        <title>Reticulibacter mediterranei gen. nov., sp. nov., within the new family Reticulibacteraceae fam. nov., and Ktedonospora formicarum gen. nov., sp. nov., Ktedonobacter robiniae sp. nov., Dictyobacter formicarum sp. nov. and Dictyobacter arantiisoli sp. nov., belonging to the class Ktedonobacteria.</title>
        <authorList>
            <person name="Yabe S."/>
            <person name="Zheng Y."/>
            <person name="Wang C.M."/>
            <person name="Sakai Y."/>
            <person name="Abe K."/>
            <person name="Yokota A."/>
            <person name="Donadio S."/>
            <person name="Cavaletti L."/>
            <person name="Monciardini P."/>
        </authorList>
    </citation>
    <scope>NUCLEOTIDE SEQUENCE [LARGE SCALE GENOMIC DNA]</scope>
    <source>
        <strain evidence="2 3">SOSP1-9</strain>
    </source>
</reference>
<accession>A0ABQ3VNZ7</accession>
<keyword evidence="1" id="KW-0472">Membrane</keyword>
<proteinExistence type="predicted"/>
<evidence type="ECO:0000256" key="1">
    <source>
        <dbReference type="SAM" id="Phobius"/>
    </source>
</evidence>
<evidence type="ECO:0000313" key="3">
    <source>
        <dbReference type="Proteomes" id="UP000635565"/>
    </source>
</evidence>
<keyword evidence="1" id="KW-1133">Transmembrane helix</keyword>
<name>A0ABQ3VNZ7_9CHLR</name>
<evidence type="ECO:0000313" key="2">
    <source>
        <dbReference type="EMBL" id="GHO87525.1"/>
    </source>
</evidence>